<feature type="transmembrane region" description="Helical" evidence="1">
    <location>
        <begin position="106"/>
        <end position="132"/>
    </location>
</feature>
<comment type="caution">
    <text evidence="2">The sequence shown here is derived from an EMBL/GenBank/DDBJ whole genome shotgun (WGS) entry which is preliminary data.</text>
</comment>
<dbReference type="Proteomes" id="UP001162972">
    <property type="component" value="Chromosome 10"/>
</dbReference>
<keyword evidence="3" id="KW-1185">Reference proteome</keyword>
<dbReference type="PANTHER" id="PTHR38225:SF3">
    <property type="entry name" value="RX N-TERMINAL DOMAIN-CONTAINING PROTEIN"/>
    <property type="match status" value="1"/>
</dbReference>
<accession>A0AAD6KZZ3</accession>
<protein>
    <submittedName>
        <fullName evidence="2">Uncharacterized protein</fullName>
    </submittedName>
</protein>
<gene>
    <name evidence="2" type="ORF">OIU84_019109</name>
</gene>
<evidence type="ECO:0000256" key="1">
    <source>
        <dbReference type="SAM" id="Phobius"/>
    </source>
</evidence>
<keyword evidence="1" id="KW-0812">Transmembrane</keyword>
<evidence type="ECO:0000313" key="3">
    <source>
        <dbReference type="Proteomes" id="UP001162972"/>
    </source>
</evidence>
<reference evidence="2 3" key="1">
    <citation type="journal article" date="2023" name="Int. J. Mol. Sci.">
        <title>De Novo Assembly and Annotation of 11 Diverse Shrub Willow (Salix) Genomes Reveals Novel Gene Organization in Sex-Linked Regions.</title>
        <authorList>
            <person name="Hyden B."/>
            <person name="Feng K."/>
            <person name="Yates T.B."/>
            <person name="Jawdy S."/>
            <person name="Cereghino C."/>
            <person name="Smart L.B."/>
            <person name="Muchero W."/>
        </authorList>
    </citation>
    <scope>NUCLEOTIDE SEQUENCE [LARGE SCALE GENOMIC DNA]</scope>
    <source>
        <tissue evidence="2">Shoot tip</tissue>
    </source>
</reference>
<name>A0AAD6KZZ3_9ROSI</name>
<proteinExistence type="predicted"/>
<evidence type="ECO:0000313" key="2">
    <source>
        <dbReference type="EMBL" id="KAJ6431764.1"/>
    </source>
</evidence>
<dbReference type="AlphaFoldDB" id="A0AAD6KZZ3"/>
<dbReference type="PANTHER" id="PTHR38225">
    <property type="entry name" value="PROTEIN, PUTATIVE-RELATED"/>
    <property type="match status" value="1"/>
</dbReference>
<sequence>MNKVIHLHYMASFHPPSTCSNPPFCRHNELITFKHPQVRCQGGSPEDGTSANIVDANLSVLRGRVSEVKMKEKLERWRRLKNGWNYETGYDHKYRRDGLLSKSLELMGFASGALGFVFLSGSLCIWLVSLLVHLSRWKLSKKSCKYIFIYILYC</sequence>
<dbReference type="EMBL" id="JAPFFJ010000003">
    <property type="protein sequence ID" value="KAJ6431764.1"/>
    <property type="molecule type" value="Genomic_DNA"/>
</dbReference>
<organism evidence="2 3">
    <name type="scientific">Salix udensis</name>
    <dbReference type="NCBI Taxonomy" id="889485"/>
    <lineage>
        <taxon>Eukaryota</taxon>
        <taxon>Viridiplantae</taxon>
        <taxon>Streptophyta</taxon>
        <taxon>Embryophyta</taxon>
        <taxon>Tracheophyta</taxon>
        <taxon>Spermatophyta</taxon>
        <taxon>Magnoliopsida</taxon>
        <taxon>eudicotyledons</taxon>
        <taxon>Gunneridae</taxon>
        <taxon>Pentapetalae</taxon>
        <taxon>rosids</taxon>
        <taxon>fabids</taxon>
        <taxon>Malpighiales</taxon>
        <taxon>Salicaceae</taxon>
        <taxon>Saliceae</taxon>
        <taxon>Salix</taxon>
    </lineage>
</organism>
<keyword evidence="1" id="KW-1133">Transmembrane helix</keyword>
<keyword evidence="1" id="KW-0472">Membrane</keyword>